<feature type="chain" id="PRO_5002060805" description="Secreted protein" evidence="2">
    <location>
        <begin position="28"/>
        <end position="93"/>
    </location>
</feature>
<reference evidence="3" key="2">
    <citation type="journal article" date="2015" name="Data Brief">
        <title>Shoot transcriptome of the giant reed, Arundo donax.</title>
        <authorList>
            <person name="Barrero R.A."/>
            <person name="Guerrero F.D."/>
            <person name="Moolhuijzen P."/>
            <person name="Goolsby J.A."/>
            <person name="Tidwell J."/>
            <person name="Bellgard S.E."/>
            <person name="Bellgard M.I."/>
        </authorList>
    </citation>
    <scope>NUCLEOTIDE SEQUENCE</scope>
    <source>
        <tissue evidence="3">Shoot tissue taken approximately 20 cm above the soil surface</tissue>
    </source>
</reference>
<dbReference type="AlphaFoldDB" id="A0A0A9CHU4"/>
<sequence>MRLGWICLFPCAGLWCSALSRLAPATAACYRSPAETGWQPRRRRRIWGQRTCLARVSGPSTWSIRSSGWWGRGTPAEGSGRPDPESKESRVHP</sequence>
<evidence type="ECO:0000256" key="2">
    <source>
        <dbReference type="SAM" id="SignalP"/>
    </source>
</evidence>
<feature type="signal peptide" evidence="2">
    <location>
        <begin position="1"/>
        <end position="27"/>
    </location>
</feature>
<name>A0A0A9CHU4_ARUDO</name>
<reference evidence="3" key="1">
    <citation type="submission" date="2014-09" db="EMBL/GenBank/DDBJ databases">
        <authorList>
            <person name="Magalhaes I.L.F."/>
            <person name="Oliveira U."/>
            <person name="Santos F.R."/>
            <person name="Vidigal T.H.D.A."/>
            <person name="Brescovit A.D."/>
            <person name="Santos A.J."/>
        </authorList>
    </citation>
    <scope>NUCLEOTIDE SEQUENCE</scope>
    <source>
        <tissue evidence="3">Shoot tissue taken approximately 20 cm above the soil surface</tissue>
    </source>
</reference>
<evidence type="ECO:0000313" key="3">
    <source>
        <dbReference type="EMBL" id="JAD75101.1"/>
    </source>
</evidence>
<organism evidence="3">
    <name type="scientific">Arundo donax</name>
    <name type="common">Giant reed</name>
    <name type="synonym">Donax arundinaceus</name>
    <dbReference type="NCBI Taxonomy" id="35708"/>
    <lineage>
        <taxon>Eukaryota</taxon>
        <taxon>Viridiplantae</taxon>
        <taxon>Streptophyta</taxon>
        <taxon>Embryophyta</taxon>
        <taxon>Tracheophyta</taxon>
        <taxon>Spermatophyta</taxon>
        <taxon>Magnoliopsida</taxon>
        <taxon>Liliopsida</taxon>
        <taxon>Poales</taxon>
        <taxon>Poaceae</taxon>
        <taxon>PACMAD clade</taxon>
        <taxon>Arundinoideae</taxon>
        <taxon>Arundineae</taxon>
        <taxon>Arundo</taxon>
    </lineage>
</organism>
<feature type="compositionally biased region" description="Basic and acidic residues" evidence="1">
    <location>
        <begin position="80"/>
        <end position="93"/>
    </location>
</feature>
<evidence type="ECO:0000256" key="1">
    <source>
        <dbReference type="SAM" id="MobiDB-lite"/>
    </source>
</evidence>
<keyword evidence="2" id="KW-0732">Signal</keyword>
<accession>A0A0A9CHU4</accession>
<proteinExistence type="predicted"/>
<dbReference type="EMBL" id="GBRH01222794">
    <property type="protein sequence ID" value="JAD75101.1"/>
    <property type="molecule type" value="Transcribed_RNA"/>
</dbReference>
<protein>
    <recommendedName>
        <fullName evidence="4">Secreted protein</fullName>
    </recommendedName>
</protein>
<evidence type="ECO:0008006" key="4">
    <source>
        <dbReference type="Google" id="ProtNLM"/>
    </source>
</evidence>
<feature type="region of interest" description="Disordered" evidence="1">
    <location>
        <begin position="61"/>
        <end position="93"/>
    </location>
</feature>